<dbReference type="RefSeq" id="WP_015349714.1">
    <property type="nucleotide sequence ID" value="NC_020126.1"/>
</dbReference>
<feature type="region of interest" description="Disordered" evidence="1">
    <location>
        <begin position="1"/>
        <end position="60"/>
    </location>
</feature>
<dbReference type="Proteomes" id="UP000011131">
    <property type="component" value="Chromosome"/>
</dbReference>
<proteinExistence type="predicted"/>
<protein>
    <submittedName>
        <fullName evidence="2">Uncharacterized protein</fullName>
    </submittedName>
</protein>
<name>L7UGA5_MYXSD</name>
<organism evidence="2 3">
    <name type="scientific">Myxococcus stipitatus (strain DSM 14675 / JCM 12634 / Mx s8)</name>
    <dbReference type="NCBI Taxonomy" id="1278073"/>
    <lineage>
        <taxon>Bacteria</taxon>
        <taxon>Pseudomonadati</taxon>
        <taxon>Myxococcota</taxon>
        <taxon>Myxococcia</taxon>
        <taxon>Myxococcales</taxon>
        <taxon>Cystobacterineae</taxon>
        <taxon>Myxococcaceae</taxon>
        <taxon>Myxococcus</taxon>
    </lineage>
</organism>
<dbReference type="OrthoDB" id="9869007at2"/>
<sequence>MDSQAEQPNGGEYSEHAPASAQPSATAGTPRRAKSSRRKRGASRGGRPASNPARQARSYRDMLRAAGADVEAICEANDWARQHGVPLDGAAELVERHAQEQAERRVQKYREYLREAQGDVNEVINANAWARENGVPLDAEAERLGDEWDARRNEQTSGPPPPSEPPASAEVPPEEPVQPADPDGFASLGDEPQPEVLPPEEPKGPTYMGEPVDMVEAFSQAALFLAGSLAELTRGHPVMDLTRPIERVLFKGTPVERTVRGDPVARVSELTGVGLARRAQRAMAAVDGPAGKPGIGWELVPLCAALGIPLVVHAKGAVVSAARGYMAGARGAAACVGRLLRRGRGG</sequence>
<dbReference type="KEGG" id="msd:MYSTI_04154"/>
<dbReference type="EMBL" id="CP004025">
    <property type="protein sequence ID" value="AGC45454.1"/>
    <property type="molecule type" value="Genomic_DNA"/>
</dbReference>
<accession>L7UGA5</accession>
<gene>
    <name evidence="2" type="ordered locus">MYSTI_04154</name>
</gene>
<feature type="compositionally biased region" description="Low complexity" evidence="1">
    <location>
        <begin position="166"/>
        <end position="183"/>
    </location>
</feature>
<feature type="compositionally biased region" description="Basic residues" evidence="1">
    <location>
        <begin position="31"/>
        <end position="42"/>
    </location>
</feature>
<keyword evidence="3" id="KW-1185">Reference proteome</keyword>
<evidence type="ECO:0000313" key="2">
    <source>
        <dbReference type="EMBL" id="AGC45454.1"/>
    </source>
</evidence>
<reference evidence="2 3" key="1">
    <citation type="journal article" date="2013" name="Genome Announc.">
        <title>Complete genome sequence of Myxococcus stipitatus strain DSM 14675, a fruiting myxobacterium.</title>
        <authorList>
            <person name="Huntley S."/>
            <person name="Kneip S."/>
            <person name="Treuner-Lange A."/>
            <person name="Sogaard-Andersen L."/>
        </authorList>
    </citation>
    <scope>NUCLEOTIDE SEQUENCE [LARGE SCALE GENOMIC DNA]</scope>
    <source>
        <strain evidence="3">DSM 14675 / JCM 12634 / Mx s8</strain>
    </source>
</reference>
<feature type="region of interest" description="Disordered" evidence="1">
    <location>
        <begin position="151"/>
        <end position="210"/>
    </location>
</feature>
<dbReference type="STRING" id="1278073.MYSTI_04154"/>
<evidence type="ECO:0000256" key="1">
    <source>
        <dbReference type="SAM" id="MobiDB-lite"/>
    </source>
</evidence>
<dbReference type="AlphaFoldDB" id="L7UGA5"/>
<dbReference type="HOGENOM" id="CLU_801276_0_0_7"/>
<dbReference type="PATRIC" id="fig|1278073.3.peg.4226"/>
<evidence type="ECO:0000313" key="3">
    <source>
        <dbReference type="Proteomes" id="UP000011131"/>
    </source>
</evidence>